<gene>
    <name evidence="4" type="ORF">GCM10009855_25550</name>
</gene>
<organism evidence="4 5">
    <name type="scientific">Gordonia cholesterolivorans</name>
    <dbReference type="NCBI Taxonomy" id="559625"/>
    <lineage>
        <taxon>Bacteria</taxon>
        <taxon>Bacillati</taxon>
        <taxon>Actinomycetota</taxon>
        <taxon>Actinomycetes</taxon>
        <taxon>Mycobacteriales</taxon>
        <taxon>Gordoniaceae</taxon>
        <taxon>Gordonia</taxon>
    </lineage>
</organism>
<dbReference type="EMBL" id="BAAARB010000013">
    <property type="protein sequence ID" value="GAA2384189.1"/>
    <property type="molecule type" value="Genomic_DNA"/>
</dbReference>
<dbReference type="InterPro" id="IPR050902">
    <property type="entry name" value="ABC_Transporter_SBP"/>
</dbReference>
<feature type="signal peptide" evidence="2">
    <location>
        <begin position="1"/>
        <end position="23"/>
    </location>
</feature>
<keyword evidence="2" id="KW-0732">Signal</keyword>
<dbReference type="Proteomes" id="UP001501170">
    <property type="component" value="Unassembled WGS sequence"/>
</dbReference>
<dbReference type="PROSITE" id="PS50983">
    <property type="entry name" value="FE_B12_PBP"/>
    <property type="match status" value="1"/>
</dbReference>
<dbReference type="RefSeq" id="WP_222110940.1">
    <property type="nucleotide sequence ID" value="NZ_BAAARB010000013.1"/>
</dbReference>
<feature type="domain" description="Fe/B12 periplasmic-binding" evidence="3">
    <location>
        <begin position="114"/>
        <end position="383"/>
    </location>
</feature>
<dbReference type="InterPro" id="IPR002491">
    <property type="entry name" value="ABC_transptr_periplasmic_BD"/>
</dbReference>
<accession>A0ABP5UNP2</accession>
<sequence>MRSPRIGALLASIAVLIPLGASACSSPAPHSAGAARDCITDFDPSKDYFPEKSTIEDATGLTIEYHRSYQVVTVAHPAQGAPPASYVLVRCGAPAPKLTGELADAPQVEVPVRTVYAGSTTHLPGLAALGAADAVTGVATTGFVSTPEIVERIDAGKVQQFTDAGAVNAEKVIAGRPDVLVTDGNDSPAFGKIRDAGVPVLADADWLEESPLGRAEWLKFFAALTGTEKQASSVYQSIKSQYRSVADRLSGVPKTPVLLGSIANGSWTMPSGGSYFGKLVADAGATYPWIDDRAAGSLQLSIESVIARARDSAVWLLSDPTVNSVADLDKQDPRYRAFAGPAKQAWNSTKAVNSGGGNDYWETGVLRPDLVLADIAAIAHPDLFPGHAFEFYIHLPQR</sequence>
<dbReference type="PANTHER" id="PTHR30535:SF34">
    <property type="entry name" value="MOLYBDATE-BINDING PROTEIN MOLA"/>
    <property type="match status" value="1"/>
</dbReference>
<dbReference type="PANTHER" id="PTHR30535">
    <property type="entry name" value="VITAMIN B12-BINDING PROTEIN"/>
    <property type="match status" value="1"/>
</dbReference>
<keyword evidence="5" id="KW-1185">Reference proteome</keyword>
<reference evidence="5" key="1">
    <citation type="journal article" date="2019" name="Int. J. Syst. Evol. Microbiol.">
        <title>The Global Catalogue of Microorganisms (GCM) 10K type strain sequencing project: providing services to taxonomists for standard genome sequencing and annotation.</title>
        <authorList>
            <consortium name="The Broad Institute Genomics Platform"/>
            <consortium name="The Broad Institute Genome Sequencing Center for Infectious Disease"/>
            <person name="Wu L."/>
            <person name="Ma J."/>
        </authorList>
    </citation>
    <scope>NUCLEOTIDE SEQUENCE [LARGE SCALE GENOMIC DNA]</scope>
    <source>
        <strain evidence="5">JCM 16227</strain>
    </source>
</reference>
<dbReference type="SUPFAM" id="SSF53807">
    <property type="entry name" value="Helical backbone' metal receptor"/>
    <property type="match status" value="1"/>
</dbReference>
<dbReference type="Pfam" id="PF01497">
    <property type="entry name" value="Peripla_BP_2"/>
    <property type="match status" value="1"/>
</dbReference>
<name>A0ABP5UNP2_9ACTN</name>
<dbReference type="PROSITE" id="PS51257">
    <property type="entry name" value="PROKAR_LIPOPROTEIN"/>
    <property type="match status" value="1"/>
</dbReference>
<evidence type="ECO:0000256" key="1">
    <source>
        <dbReference type="ARBA" id="ARBA00008814"/>
    </source>
</evidence>
<evidence type="ECO:0000256" key="2">
    <source>
        <dbReference type="SAM" id="SignalP"/>
    </source>
</evidence>
<feature type="chain" id="PRO_5046060209" evidence="2">
    <location>
        <begin position="24"/>
        <end position="398"/>
    </location>
</feature>
<protein>
    <submittedName>
        <fullName evidence="4">ABC transporter substrate-binding protein</fullName>
    </submittedName>
</protein>
<dbReference type="Gene3D" id="3.40.50.1980">
    <property type="entry name" value="Nitrogenase molybdenum iron protein domain"/>
    <property type="match status" value="2"/>
</dbReference>
<evidence type="ECO:0000259" key="3">
    <source>
        <dbReference type="PROSITE" id="PS50983"/>
    </source>
</evidence>
<comment type="similarity">
    <text evidence="1">Belongs to the bacterial solute-binding protein 8 family.</text>
</comment>
<comment type="caution">
    <text evidence="4">The sequence shown here is derived from an EMBL/GenBank/DDBJ whole genome shotgun (WGS) entry which is preliminary data.</text>
</comment>
<proteinExistence type="inferred from homology"/>
<evidence type="ECO:0000313" key="5">
    <source>
        <dbReference type="Proteomes" id="UP001501170"/>
    </source>
</evidence>
<evidence type="ECO:0000313" key="4">
    <source>
        <dbReference type="EMBL" id="GAA2384189.1"/>
    </source>
</evidence>